<keyword evidence="1" id="KW-0175">Coiled coil</keyword>
<evidence type="ECO:0000313" key="3">
    <source>
        <dbReference type="Proteomes" id="UP001519921"/>
    </source>
</evidence>
<feature type="coiled-coil region" evidence="1">
    <location>
        <begin position="63"/>
        <end position="105"/>
    </location>
</feature>
<reference evidence="2 3" key="1">
    <citation type="submission" date="2021-07" db="EMBL/GenBank/DDBJ databases">
        <title>Clostridium weizhouense sp. nov., an anaerobic bacterium isolated from activated sludge of Petroleum wastewater.</title>
        <authorList>
            <person name="Li Q."/>
        </authorList>
    </citation>
    <scope>NUCLEOTIDE SEQUENCE [LARGE SCALE GENOMIC DNA]</scope>
    <source>
        <strain evidence="2 3">YB-6</strain>
    </source>
</reference>
<dbReference type="RefSeq" id="WP_219780247.1">
    <property type="nucleotide sequence ID" value="NZ_JAHXPT010000009.1"/>
</dbReference>
<comment type="caution">
    <text evidence="2">The sequence shown here is derived from an EMBL/GenBank/DDBJ whole genome shotgun (WGS) entry which is preliminary data.</text>
</comment>
<name>A0ABS7AQ37_9CLOT</name>
<proteinExistence type="predicted"/>
<protein>
    <submittedName>
        <fullName evidence="2">Uncharacterized protein</fullName>
    </submittedName>
</protein>
<sequence length="193" mass="22671">MELFIKNRKEIVRALPFEKVKEAFEKMNINEEKRKEKYVIIAQKDKMIKELEDLKTISTMIGAARTLRKMADVESEIKGLESALRNIELYENRDLKEEIKNATNNPTAINVLSAYQLSCESYEEFRFEINEILNEREVIASNNINQEFLDNLQTLTDIQQLLIKMFINGNKLYKVSEELENIKIMMKKSLIKS</sequence>
<evidence type="ECO:0000313" key="2">
    <source>
        <dbReference type="EMBL" id="MBW6410785.1"/>
    </source>
</evidence>
<organism evidence="2 3">
    <name type="scientific">Clostridium weizhouense</name>
    <dbReference type="NCBI Taxonomy" id="2859781"/>
    <lineage>
        <taxon>Bacteria</taxon>
        <taxon>Bacillati</taxon>
        <taxon>Bacillota</taxon>
        <taxon>Clostridia</taxon>
        <taxon>Eubacteriales</taxon>
        <taxon>Clostridiaceae</taxon>
        <taxon>Clostridium</taxon>
    </lineage>
</organism>
<keyword evidence="3" id="KW-1185">Reference proteome</keyword>
<accession>A0ABS7AQ37</accession>
<dbReference type="EMBL" id="JAHXPT010000009">
    <property type="protein sequence ID" value="MBW6410785.1"/>
    <property type="molecule type" value="Genomic_DNA"/>
</dbReference>
<gene>
    <name evidence="2" type="ORF">KYD98_11840</name>
</gene>
<dbReference type="Proteomes" id="UP001519921">
    <property type="component" value="Unassembled WGS sequence"/>
</dbReference>
<evidence type="ECO:0000256" key="1">
    <source>
        <dbReference type="SAM" id="Coils"/>
    </source>
</evidence>